<dbReference type="InterPro" id="IPR029058">
    <property type="entry name" value="AB_hydrolase_fold"/>
</dbReference>
<feature type="chain" id="PRO_5046714857" evidence="1">
    <location>
        <begin position="23"/>
        <end position="275"/>
    </location>
</feature>
<dbReference type="Pfam" id="PF12697">
    <property type="entry name" value="Abhydrolase_6"/>
    <property type="match status" value="1"/>
</dbReference>
<keyword evidence="4" id="KW-1185">Reference proteome</keyword>
<feature type="domain" description="AB hydrolase-1" evidence="2">
    <location>
        <begin position="74"/>
        <end position="178"/>
    </location>
</feature>
<gene>
    <name evidence="3" type="ORF">ACFQ1M_00805</name>
</gene>
<dbReference type="Gene3D" id="3.40.50.1820">
    <property type="entry name" value="alpha/beta hydrolase"/>
    <property type="match status" value="1"/>
</dbReference>
<dbReference type="SUPFAM" id="SSF53474">
    <property type="entry name" value="alpha/beta-Hydrolases"/>
    <property type="match status" value="1"/>
</dbReference>
<organism evidence="3 4">
    <name type="scientific">Sungkyunkwania multivorans</name>
    <dbReference type="NCBI Taxonomy" id="1173618"/>
    <lineage>
        <taxon>Bacteria</taxon>
        <taxon>Pseudomonadati</taxon>
        <taxon>Bacteroidota</taxon>
        <taxon>Flavobacteriia</taxon>
        <taxon>Flavobacteriales</taxon>
        <taxon>Flavobacteriaceae</taxon>
        <taxon>Sungkyunkwania</taxon>
    </lineage>
</organism>
<evidence type="ECO:0000313" key="4">
    <source>
        <dbReference type="Proteomes" id="UP001596978"/>
    </source>
</evidence>
<dbReference type="EMBL" id="JBHTJH010000001">
    <property type="protein sequence ID" value="MFD0860729.1"/>
    <property type="molecule type" value="Genomic_DNA"/>
</dbReference>
<comment type="caution">
    <text evidence="3">The sequence shown here is derived from an EMBL/GenBank/DDBJ whole genome shotgun (WGS) entry which is preliminary data.</text>
</comment>
<reference evidence="4" key="1">
    <citation type="journal article" date="2019" name="Int. J. Syst. Evol. Microbiol.">
        <title>The Global Catalogue of Microorganisms (GCM) 10K type strain sequencing project: providing services to taxonomists for standard genome sequencing and annotation.</title>
        <authorList>
            <consortium name="The Broad Institute Genomics Platform"/>
            <consortium name="The Broad Institute Genome Sequencing Center for Infectious Disease"/>
            <person name="Wu L."/>
            <person name="Ma J."/>
        </authorList>
    </citation>
    <scope>NUCLEOTIDE SEQUENCE [LARGE SCALE GENOMIC DNA]</scope>
    <source>
        <strain evidence="4">CCUG 62952</strain>
    </source>
</reference>
<keyword evidence="1" id="KW-0732">Signal</keyword>
<dbReference type="PANTHER" id="PTHR43798">
    <property type="entry name" value="MONOACYLGLYCEROL LIPASE"/>
    <property type="match status" value="1"/>
</dbReference>
<keyword evidence="3" id="KW-0378">Hydrolase</keyword>
<dbReference type="InterPro" id="IPR050266">
    <property type="entry name" value="AB_hydrolase_sf"/>
</dbReference>
<evidence type="ECO:0000259" key="2">
    <source>
        <dbReference type="Pfam" id="PF12697"/>
    </source>
</evidence>
<proteinExistence type="predicted"/>
<name>A0ABW3CSI1_9FLAO</name>
<feature type="signal peptide" evidence="1">
    <location>
        <begin position="1"/>
        <end position="22"/>
    </location>
</feature>
<dbReference type="PANTHER" id="PTHR43798:SF33">
    <property type="entry name" value="HYDROLASE, PUTATIVE (AFU_ORTHOLOGUE AFUA_2G14860)-RELATED"/>
    <property type="match status" value="1"/>
</dbReference>
<dbReference type="RefSeq" id="WP_386402481.1">
    <property type="nucleotide sequence ID" value="NZ_JBHTJH010000001.1"/>
</dbReference>
<protein>
    <submittedName>
        <fullName evidence="3">Alpha/beta fold hydrolase</fullName>
    </submittedName>
</protein>
<dbReference type="GO" id="GO:0016787">
    <property type="term" value="F:hydrolase activity"/>
    <property type="evidence" value="ECO:0007669"/>
    <property type="project" value="UniProtKB-KW"/>
</dbReference>
<dbReference type="InterPro" id="IPR000073">
    <property type="entry name" value="AB_hydrolase_1"/>
</dbReference>
<accession>A0ABW3CSI1</accession>
<dbReference type="Proteomes" id="UP001596978">
    <property type="component" value="Unassembled WGS sequence"/>
</dbReference>
<evidence type="ECO:0000256" key="1">
    <source>
        <dbReference type="SAM" id="SignalP"/>
    </source>
</evidence>
<sequence>MKLFAKVIGLYYNLLSVFNLNAATHKAFILFCSPRKGAITDEQRQFLDTSEKHVLFFEEIPITAYIWKGHKTTILFAHGWESNAGRWEPYILKLKDIGHTIIAIDAPKHGNSGGALFDLPLYVEFLNVACKEFQPEVLVGHSMGATSIAYLHYKYPVRSLKKMVLLAPPAYLSRIMADYQKLLGYNNNIMASLEDLCEEKFGMRFDEFSIPKYAKAFEELKSLIIHDRFDDITPFAEGKAIASNLKGSKFIATEGLGHSLPSEKVYSEVFDFIAS</sequence>
<evidence type="ECO:0000313" key="3">
    <source>
        <dbReference type="EMBL" id="MFD0860729.1"/>
    </source>
</evidence>